<dbReference type="GO" id="GO:0005886">
    <property type="term" value="C:plasma membrane"/>
    <property type="evidence" value="ECO:0007669"/>
    <property type="project" value="UniProtKB-SubCell"/>
</dbReference>
<proteinExistence type="inferred from homology"/>
<feature type="transmembrane region" description="Helical" evidence="8">
    <location>
        <begin position="78"/>
        <end position="95"/>
    </location>
</feature>
<dbReference type="EMBL" id="NBIM01000001">
    <property type="protein sequence ID" value="OXY82239.1"/>
    <property type="molecule type" value="Genomic_DNA"/>
</dbReference>
<feature type="transmembrane region" description="Helical" evidence="8">
    <location>
        <begin position="189"/>
        <end position="210"/>
    </location>
</feature>
<evidence type="ECO:0000256" key="4">
    <source>
        <dbReference type="ARBA" id="ARBA00022475"/>
    </source>
</evidence>
<dbReference type="PANTHER" id="PTHR30269">
    <property type="entry name" value="TRANSMEMBRANE PROTEIN YFCA"/>
    <property type="match status" value="1"/>
</dbReference>
<feature type="transmembrane region" description="Helical" evidence="8">
    <location>
        <begin position="47"/>
        <end position="66"/>
    </location>
</feature>
<evidence type="ECO:0000256" key="2">
    <source>
        <dbReference type="ARBA" id="ARBA00009142"/>
    </source>
</evidence>
<reference evidence="9 10" key="1">
    <citation type="submission" date="2017-08" db="EMBL/GenBank/DDBJ databases">
        <title>A Genome Sequence of Oceanimonas doudoroffii ATCC 27123T.</title>
        <authorList>
            <person name="Brennan M.A."/>
            <person name="Maclea K.S."/>
            <person name="Mcclelland W.D."/>
            <person name="Trachtenberg A.M."/>
        </authorList>
    </citation>
    <scope>NUCLEOTIDE SEQUENCE [LARGE SCALE GENOMIC DNA]</scope>
    <source>
        <strain evidence="9 10">ATCC 27123</strain>
    </source>
</reference>
<protein>
    <recommendedName>
        <fullName evidence="8">Probable membrane transporter protein</fullName>
    </recommendedName>
</protein>
<evidence type="ECO:0000256" key="5">
    <source>
        <dbReference type="ARBA" id="ARBA00022692"/>
    </source>
</evidence>
<keyword evidence="10" id="KW-1185">Reference proteome</keyword>
<dbReference type="InterPro" id="IPR002781">
    <property type="entry name" value="TM_pro_TauE-like"/>
</dbReference>
<dbReference type="OrthoDB" id="554695at2"/>
<dbReference type="Pfam" id="PF01925">
    <property type="entry name" value="TauE"/>
    <property type="match status" value="1"/>
</dbReference>
<evidence type="ECO:0000256" key="6">
    <source>
        <dbReference type="ARBA" id="ARBA00022989"/>
    </source>
</evidence>
<name>A0A233RFT0_9GAMM</name>
<evidence type="ECO:0000256" key="7">
    <source>
        <dbReference type="ARBA" id="ARBA00023136"/>
    </source>
</evidence>
<dbReference type="RefSeq" id="WP_094199018.1">
    <property type="nucleotide sequence ID" value="NZ_NBIM01000001.1"/>
</dbReference>
<evidence type="ECO:0000313" key="10">
    <source>
        <dbReference type="Proteomes" id="UP000242757"/>
    </source>
</evidence>
<keyword evidence="3" id="KW-0813">Transport</keyword>
<feature type="transmembrane region" description="Helical" evidence="8">
    <location>
        <begin position="131"/>
        <end position="151"/>
    </location>
</feature>
<comment type="subcellular location">
    <subcellularLocation>
        <location evidence="1 8">Cell membrane</location>
        <topology evidence="1 8">Multi-pass membrane protein</topology>
    </subcellularLocation>
</comment>
<dbReference type="AlphaFoldDB" id="A0A233RFT0"/>
<gene>
    <name evidence="9" type="ORF">B6S08_01485</name>
</gene>
<comment type="similarity">
    <text evidence="2 8">Belongs to the 4-toluene sulfonate uptake permease (TSUP) (TC 2.A.102) family.</text>
</comment>
<accession>A0A233RFT0</accession>
<sequence>MELDLLTLGLLALAALLAGFIDAIAGGGGLITVPALLATGMPPTMALATNKLQSCFGSFSASLYYLRRGLIDWRNMRWAVACTFVGSMLGTLLVQQIDASVLEKVLPFLLAAFALYFLFSPRVGDEDRQRRLGIIPFALLVGTGVGFYDGFFGPGTGSFFALGFIALAGYSMGKATAHTKLLNFTSNIASLLFFMLGGQVVWIAGLAMAAGQFMGARLGSKMVVTRGTRIIRPMLVTVSLVMSARLLWQQYPQWFGWVG</sequence>
<organism evidence="9 10">
    <name type="scientific">Oceanimonas doudoroffii</name>
    <dbReference type="NCBI Taxonomy" id="84158"/>
    <lineage>
        <taxon>Bacteria</taxon>
        <taxon>Pseudomonadati</taxon>
        <taxon>Pseudomonadota</taxon>
        <taxon>Gammaproteobacteria</taxon>
        <taxon>Aeromonadales</taxon>
        <taxon>Aeromonadaceae</taxon>
        <taxon>Oceanimonas</taxon>
    </lineage>
</organism>
<evidence type="ECO:0000256" key="3">
    <source>
        <dbReference type="ARBA" id="ARBA00022448"/>
    </source>
</evidence>
<dbReference type="Proteomes" id="UP000242757">
    <property type="component" value="Unassembled WGS sequence"/>
</dbReference>
<evidence type="ECO:0000256" key="1">
    <source>
        <dbReference type="ARBA" id="ARBA00004651"/>
    </source>
</evidence>
<keyword evidence="6 8" id="KW-1133">Transmembrane helix</keyword>
<keyword evidence="4 8" id="KW-1003">Cell membrane</keyword>
<dbReference type="InterPro" id="IPR052017">
    <property type="entry name" value="TSUP"/>
</dbReference>
<comment type="caution">
    <text evidence="9">The sequence shown here is derived from an EMBL/GenBank/DDBJ whole genome shotgun (WGS) entry which is preliminary data.</text>
</comment>
<dbReference type="PANTHER" id="PTHR30269:SF0">
    <property type="entry name" value="MEMBRANE TRANSPORTER PROTEIN YFCA-RELATED"/>
    <property type="match status" value="1"/>
</dbReference>
<evidence type="ECO:0000256" key="8">
    <source>
        <dbReference type="RuleBase" id="RU363041"/>
    </source>
</evidence>
<evidence type="ECO:0000313" key="9">
    <source>
        <dbReference type="EMBL" id="OXY82239.1"/>
    </source>
</evidence>
<keyword evidence="5 8" id="KW-0812">Transmembrane</keyword>
<feature type="transmembrane region" description="Helical" evidence="8">
    <location>
        <begin position="101"/>
        <end position="119"/>
    </location>
</feature>
<keyword evidence="7 8" id="KW-0472">Membrane</keyword>
<feature type="transmembrane region" description="Helical" evidence="8">
    <location>
        <begin position="230"/>
        <end position="248"/>
    </location>
</feature>